<dbReference type="Pfam" id="PF14509">
    <property type="entry name" value="GH97_C"/>
    <property type="match status" value="1"/>
</dbReference>
<accession>A0A0E3Z344</accession>
<keyword evidence="2" id="KW-0326">Glycosidase</keyword>
<feature type="domain" description="Glycosyl-hydrolase 97 N-terminal" evidence="4">
    <location>
        <begin position="23"/>
        <end position="283"/>
    </location>
</feature>
<proteinExistence type="predicted"/>
<dbReference type="InterPro" id="IPR019563">
    <property type="entry name" value="GH97_catalytic"/>
</dbReference>
<dbReference type="Gene3D" id="2.70.98.10">
    <property type="match status" value="1"/>
</dbReference>
<evidence type="ECO:0000256" key="1">
    <source>
        <dbReference type="ARBA" id="ARBA00022801"/>
    </source>
</evidence>
<feature type="domain" description="Glycosyl-hydrolase 97 C-terminal oligomerisation" evidence="5">
    <location>
        <begin position="570"/>
        <end position="662"/>
    </location>
</feature>
<dbReference type="PATRIC" id="fig|314722.6.peg.1004"/>
<organism evidence="6 7">
    <name type="scientific">Pseudoxanthomonas suwonensis</name>
    <dbReference type="NCBI Taxonomy" id="314722"/>
    <lineage>
        <taxon>Bacteria</taxon>
        <taxon>Pseudomonadati</taxon>
        <taxon>Pseudomonadota</taxon>
        <taxon>Gammaproteobacteria</taxon>
        <taxon>Lysobacterales</taxon>
        <taxon>Lysobacteraceae</taxon>
        <taxon>Pseudoxanthomonas</taxon>
    </lineage>
</organism>
<keyword evidence="7" id="KW-1185">Reference proteome</keyword>
<gene>
    <name evidence="6" type="ORF">WQ53_04785</name>
</gene>
<dbReference type="EMBL" id="CP011144">
    <property type="protein sequence ID" value="AKC88182.1"/>
    <property type="molecule type" value="Genomic_DNA"/>
</dbReference>
<dbReference type="InterPro" id="IPR052720">
    <property type="entry name" value="Glycosyl_hydrolase_97"/>
</dbReference>
<evidence type="ECO:0000259" key="3">
    <source>
        <dbReference type="Pfam" id="PF10566"/>
    </source>
</evidence>
<dbReference type="PANTHER" id="PTHR35803:SF2">
    <property type="entry name" value="RETAINING ALPHA-GALACTOSIDASE"/>
    <property type="match status" value="1"/>
</dbReference>
<dbReference type="Gene3D" id="3.20.20.70">
    <property type="entry name" value="Aldolase class I"/>
    <property type="match status" value="1"/>
</dbReference>
<dbReference type="GO" id="GO:0030246">
    <property type="term" value="F:carbohydrate binding"/>
    <property type="evidence" value="ECO:0007669"/>
    <property type="project" value="InterPro"/>
</dbReference>
<dbReference type="InterPro" id="IPR017853">
    <property type="entry name" value="GH"/>
</dbReference>
<dbReference type="SUPFAM" id="SSF51445">
    <property type="entry name" value="(Trans)glycosidases"/>
    <property type="match status" value="1"/>
</dbReference>
<feature type="domain" description="Glycosyl-hydrolase 97 catalytic" evidence="3">
    <location>
        <begin position="301"/>
        <end position="468"/>
    </location>
</feature>
<evidence type="ECO:0000259" key="5">
    <source>
        <dbReference type="Pfam" id="PF14509"/>
    </source>
</evidence>
<dbReference type="Pfam" id="PF10566">
    <property type="entry name" value="Glyco_hydro_97"/>
    <property type="match status" value="1"/>
</dbReference>
<name>A0A0E3Z344_9GAMM</name>
<reference evidence="6 7" key="1">
    <citation type="journal article" date="2015" name="Genome Announc.">
        <title>Complete Genome Sequence of Pseudoxanthomonas suwonensis Strain J1, a Cellulose-Degrading Bacterium Isolated from Leaf- and Wood-Enriched Soil.</title>
        <authorList>
            <person name="Hou L."/>
            <person name="Jiang J."/>
            <person name="Xu Z."/>
            <person name="Zhou Y."/>
            <person name="Leung F.C."/>
        </authorList>
    </citation>
    <scope>NUCLEOTIDE SEQUENCE [LARGE SCALE GENOMIC DNA]</scope>
    <source>
        <strain evidence="6 7">J1</strain>
    </source>
</reference>
<dbReference type="AlphaFoldDB" id="A0A0E3Z344"/>
<evidence type="ECO:0000313" key="6">
    <source>
        <dbReference type="EMBL" id="AKC88182.1"/>
    </source>
</evidence>
<evidence type="ECO:0000259" key="4">
    <source>
        <dbReference type="Pfam" id="PF14508"/>
    </source>
</evidence>
<keyword evidence="1" id="KW-0378">Hydrolase</keyword>
<dbReference type="InterPro" id="IPR013785">
    <property type="entry name" value="Aldolase_TIM"/>
</dbReference>
<dbReference type="InterPro" id="IPR013780">
    <property type="entry name" value="Glyco_hydro_b"/>
</dbReference>
<dbReference type="InterPro" id="IPR029483">
    <property type="entry name" value="GH97_C"/>
</dbReference>
<evidence type="ECO:0000313" key="7">
    <source>
        <dbReference type="Proteomes" id="UP000033067"/>
    </source>
</evidence>
<dbReference type="InterPro" id="IPR029486">
    <property type="entry name" value="GH97_N"/>
</dbReference>
<dbReference type="InterPro" id="IPR014718">
    <property type="entry name" value="GH-type_carb-bd"/>
</dbReference>
<dbReference type="Proteomes" id="UP000033067">
    <property type="component" value="Chromosome"/>
</dbReference>
<dbReference type="Gene3D" id="2.60.40.1180">
    <property type="entry name" value="Golgi alpha-mannosidase II"/>
    <property type="match status" value="1"/>
</dbReference>
<dbReference type="PANTHER" id="PTHR35803">
    <property type="entry name" value="GLUCAN 1,4-ALPHA-GLUCOSIDASE SUSB-RELATED"/>
    <property type="match status" value="1"/>
</dbReference>
<dbReference type="KEGG" id="psuw:WQ53_04785"/>
<dbReference type="Pfam" id="PF14508">
    <property type="entry name" value="GH97_N"/>
    <property type="match status" value="1"/>
</dbReference>
<protein>
    <submittedName>
        <fullName evidence="6">Alpha-glucosidase</fullName>
    </submittedName>
</protein>
<dbReference type="GO" id="GO:0016798">
    <property type="term" value="F:hydrolase activity, acting on glycosyl bonds"/>
    <property type="evidence" value="ECO:0007669"/>
    <property type="project" value="UniProtKB-KW"/>
</dbReference>
<sequence length="679" mass="75036">MLILLSFLHCAPARALPPPPLLLESPNGRIAFTLAMGVDSVPTYAVERDGRVVIAPSPLGVQFDEDDRIDRGLRIVDVRHGESDGTYELVAGKTRQVRERYRQMDVDLADPQGRTLGVVVRAYDDGIALRYRLPLPAQGDLVVKEDLTGFLFPRDYACWALNLGRFGTSHEGEYDPVDASKLRPHHLLELPLVCRTGEGDVTFAIAEADLDRYAGLYLSGRGDGRLGVEAKLSPRLDTPDLAVRLPRGEVAREGHLTPWRVLMLGDSPGALIESNLVSSLNPPTAIADTSWIRPGKTAWDWWSGGLAPDVPDVPDVPDAGMNTATIRRYIDHAAALGLEYMLIDDGWYVGSTGNGRYHPDADITRPIPQLDLPALVDHARQRGVGIWLWAHWKSLQPRMDEVFARYRDMGIRGVKVDFMDRDDQEMVAFFHRMLESAARHRLMLNLHGAYRPTGLNRTWPNFLTQEGVLGAEYNKWSRRATPAHNVTLPFTRMLLGPMDYTPGGFRNVTPERFQVSFAGPQVMGTRAHQLAMFVVYESALQVVADSPDAYVDANGVLAPGADFIAAVPASWDETRVLAGEIGEYVVVARRSGRDWYLGAMTNERPRTLEVPLDFLPAADYRATLWLDGDAPTQVRREERRIDADNRMLTLPLSGSGGAAVRLAPPSPRIAATATAGDAH</sequence>
<evidence type="ECO:0000256" key="2">
    <source>
        <dbReference type="ARBA" id="ARBA00023295"/>
    </source>
</evidence>